<evidence type="ECO:0000313" key="2">
    <source>
        <dbReference type="Proteomes" id="UP001529085"/>
    </source>
</evidence>
<accession>A0ABT6G459</accession>
<dbReference type="Proteomes" id="UP001529085">
    <property type="component" value="Unassembled WGS sequence"/>
</dbReference>
<organism evidence="1 2">
    <name type="scientific">Winogradskyella marincola</name>
    <dbReference type="NCBI Taxonomy" id="3037795"/>
    <lineage>
        <taxon>Bacteria</taxon>
        <taxon>Pseudomonadati</taxon>
        <taxon>Bacteroidota</taxon>
        <taxon>Flavobacteriia</taxon>
        <taxon>Flavobacteriales</taxon>
        <taxon>Flavobacteriaceae</taxon>
        <taxon>Winogradskyella</taxon>
    </lineage>
</organism>
<evidence type="ECO:0000313" key="1">
    <source>
        <dbReference type="EMBL" id="MDG4716687.1"/>
    </source>
</evidence>
<keyword evidence="2" id="KW-1185">Reference proteome</keyword>
<gene>
    <name evidence="1" type="ORF">P7122_12440</name>
</gene>
<name>A0ABT6G459_9FLAO</name>
<reference evidence="1 2" key="1">
    <citation type="submission" date="2023-03" db="EMBL/GenBank/DDBJ databases">
        <title>Strain YYF002 represents a novel species in the genus Winogradskyella isolated from seawater.</title>
        <authorList>
            <person name="Fu Z.-Y."/>
        </authorList>
    </citation>
    <scope>NUCLEOTIDE SEQUENCE [LARGE SCALE GENOMIC DNA]</scope>
    <source>
        <strain evidence="1 2">YYF002</strain>
    </source>
</reference>
<protein>
    <recommendedName>
        <fullName evidence="3">DUF4468 domain-containing protein</fullName>
    </recommendedName>
</protein>
<evidence type="ECO:0008006" key="3">
    <source>
        <dbReference type="Google" id="ProtNLM"/>
    </source>
</evidence>
<dbReference type="EMBL" id="JARSBN010000006">
    <property type="protein sequence ID" value="MDG4716687.1"/>
    <property type="molecule type" value="Genomic_DNA"/>
</dbReference>
<proteinExistence type="predicted"/>
<sequence length="168" mass="19383">MKNTFVTILTLIGFLAFGQENNLDRIENEVKSIESDSTLMKMKFDLVELTGITTDGGGILKVWRNDKQICKIVEEIGLSYGRIRTIIYLNNGNPIKIIETEENFGRKNDELNYEELSEVYREIIYVFDWENDNAEIKRTGKRNMSEASCSMYELAESVMERAEKATTE</sequence>
<comment type="caution">
    <text evidence="1">The sequence shown here is derived from an EMBL/GenBank/DDBJ whole genome shotgun (WGS) entry which is preliminary data.</text>
</comment>
<dbReference type="RefSeq" id="WP_278006127.1">
    <property type="nucleotide sequence ID" value="NZ_JARSBN010000006.1"/>
</dbReference>